<dbReference type="CDD" id="cd00657">
    <property type="entry name" value="Ferritin_like"/>
    <property type="match status" value="1"/>
</dbReference>
<dbReference type="InterPro" id="IPR012347">
    <property type="entry name" value="Ferritin-like"/>
</dbReference>
<gene>
    <name evidence="3" type="primary">Mo05305</name>
    <name evidence="3" type="ORF">E5Q_05305</name>
</gene>
<feature type="region of interest" description="Disordered" evidence="1">
    <location>
        <begin position="283"/>
        <end position="310"/>
    </location>
</feature>
<protein>
    <recommendedName>
        <fullName evidence="5">Ferritin-like diiron domain-containing protein</fullName>
    </recommendedName>
</protein>
<dbReference type="STRING" id="764103.G7E708"/>
<accession>G7E708</accession>
<evidence type="ECO:0000313" key="4">
    <source>
        <dbReference type="Proteomes" id="UP000009131"/>
    </source>
</evidence>
<dbReference type="PANTHER" id="PTHR38705:SF1">
    <property type="entry name" value="PROTEIN RDS1"/>
    <property type="match status" value="1"/>
</dbReference>
<feature type="signal peptide" evidence="2">
    <location>
        <begin position="1"/>
        <end position="18"/>
    </location>
</feature>
<dbReference type="EMBL" id="BABT02000153">
    <property type="protein sequence ID" value="GAA98618.1"/>
    <property type="molecule type" value="Genomic_DNA"/>
</dbReference>
<dbReference type="RefSeq" id="XP_014567575.1">
    <property type="nucleotide sequence ID" value="XM_014712089.1"/>
</dbReference>
<comment type="caution">
    <text evidence="3">The sequence shown here is derived from an EMBL/GenBank/DDBJ whole genome shotgun (WGS) entry which is preliminary data.</text>
</comment>
<feature type="compositionally biased region" description="Basic residues" evidence="1">
    <location>
        <begin position="296"/>
        <end position="310"/>
    </location>
</feature>
<feature type="chain" id="PRO_5009955864" description="Ferritin-like diiron domain-containing protein" evidence="2">
    <location>
        <begin position="19"/>
        <end position="310"/>
    </location>
</feature>
<dbReference type="Gene3D" id="1.20.1260.10">
    <property type="match status" value="1"/>
</dbReference>
<evidence type="ECO:0000256" key="1">
    <source>
        <dbReference type="SAM" id="MobiDB-lite"/>
    </source>
</evidence>
<evidence type="ECO:0000313" key="3">
    <source>
        <dbReference type="EMBL" id="GAA98618.1"/>
    </source>
</evidence>
<dbReference type="PANTHER" id="PTHR38705">
    <property type="entry name" value="PROTEIN RDS1"/>
    <property type="match status" value="1"/>
</dbReference>
<dbReference type="HOGENOM" id="CLU_029630_0_0_1"/>
<dbReference type="InterPro" id="IPR009078">
    <property type="entry name" value="Ferritin-like_SF"/>
</dbReference>
<evidence type="ECO:0008006" key="5">
    <source>
        <dbReference type="Google" id="ProtNLM"/>
    </source>
</evidence>
<dbReference type="eggNOG" id="ENOG502RXKA">
    <property type="taxonomic scope" value="Eukaryota"/>
</dbReference>
<dbReference type="OrthoDB" id="1001765at2759"/>
<organism evidence="3 4">
    <name type="scientific">Mixia osmundae (strain CBS 9802 / IAM 14324 / JCM 22182 / KY 12970)</name>
    <dbReference type="NCBI Taxonomy" id="764103"/>
    <lineage>
        <taxon>Eukaryota</taxon>
        <taxon>Fungi</taxon>
        <taxon>Dikarya</taxon>
        <taxon>Basidiomycota</taxon>
        <taxon>Pucciniomycotina</taxon>
        <taxon>Mixiomycetes</taxon>
        <taxon>Mixiales</taxon>
        <taxon>Mixiaceae</taxon>
        <taxon>Mixia</taxon>
    </lineage>
</organism>
<dbReference type="InParanoid" id="G7E708"/>
<reference evidence="3 4" key="2">
    <citation type="journal article" date="2012" name="Open Biol.">
        <title>Characteristics of nucleosomes and linker DNA regions on the genome of the basidiomycete Mixia osmundae revealed by mono- and dinucleosome mapping.</title>
        <authorList>
            <person name="Nishida H."/>
            <person name="Kondo S."/>
            <person name="Matsumoto T."/>
            <person name="Suzuki Y."/>
            <person name="Yoshikawa H."/>
            <person name="Taylor T.D."/>
            <person name="Sugiyama J."/>
        </authorList>
    </citation>
    <scope>NUCLEOTIDE SEQUENCE [LARGE SCALE GENOMIC DNA]</scope>
    <source>
        <strain evidence="4">CBS 9802 / IAM 14324 / JCM 22182 / KY 12970</strain>
    </source>
</reference>
<evidence type="ECO:0000256" key="2">
    <source>
        <dbReference type="SAM" id="SignalP"/>
    </source>
</evidence>
<dbReference type="OMA" id="MAWYHDM"/>
<name>G7E708_MIXOS</name>
<reference evidence="3 4" key="1">
    <citation type="journal article" date="2011" name="J. Gen. Appl. Microbiol.">
        <title>Draft genome sequencing of the enigmatic basidiomycete Mixia osmundae.</title>
        <authorList>
            <person name="Nishida H."/>
            <person name="Nagatsuka Y."/>
            <person name="Sugiyama J."/>
        </authorList>
    </citation>
    <scope>NUCLEOTIDE SEQUENCE [LARGE SCALE GENOMIC DNA]</scope>
    <source>
        <strain evidence="4">CBS 9802 / IAM 14324 / JCM 22182 / KY 12970</strain>
    </source>
</reference>
<dbReference type="AlphaFoldDB" id="G7E708"/>
<keyword evidence="2" id="KW-0732">Signal</keyword>
<dbReference type="SUPFAM" id="SSF47240">
    <property type="entry name" value="Ferritin-like"/>
    <property type="match status" value="1"/>
</dbReference>
<keyword evidence="4" id="KW-1185">Reference proteome</keyword>
<dbReference type="Proteomes" id="UP000009131">
    <property type="component" value="Unassembled WGS sequence"/>
</dbReference>
<dbReference type="InterPro" id="IPR039254">
    <property type="entry name" value="Rds1"/>
</dbReference>
<sequence>MKAVAVISALAAASTVAAITDTQILQFALTLEHLESTFYKGVLARFDAHDFAKAGYGPSVRQRIVELGSDEQTHVNYLTAALKQDAVGPCKYSFPYNSVTGALGLARVLESVGVSAYLGAAPAISSPAYLEVAGSILSVEARHQGYVAETQKQSGFPSPFDIGIDPSQAYTLAAQFIVPGSCPAAVGALPVQDFPALTVETASPAAGKPISFKFASKSSAQKYAHFIFANAGGAMDIGLPLNSKDTVTFPKGALGPVYIIITDSADAVTDAHTIAGPAIVQLSDPDVSSKPWGKPAKSHKKKPCKKSHKA</sequence>
<dbReference type="Pfam" id="PF13668">
    <property type="entry name" value="Ferritin_2"/>
    <property type="match status" value="1"/>
</dbReference>
<proteinExistence type="predicted"/>